<dbReference type="InterPro" id="IPR023214">
    <property type="entry name" value="HAD_sf"/>
</dbReference>
<dbReference type="EMBL" id="PGOL01002333">
    <property type="protein sequence ID" value="PKI48787.1"/>
    <property type="molecule type" value="Genomic_DNA"/>
</dbReference>
<reference evidence="3" key="1">
    <citation type="journal article" date="2017" name="Plant J.">
        <title>The pomegranate (Punica granatum L.) genome and the genomics of punicalagin biosynthesis.</title>
        <authorList>
            <person name="Qin G."/>
            <person name="Xu C."/>
            <person name="Ming R."/>
            <person name="Tang H."/>
            <person name="Guyot R."/>
            <person name="Kramer E.M."/>
            <person name="Hu Y."/>
            <person name="Yi X."/>
            <person name="Qi Y."/>
            <person name="Xu X."/>
            <person name="Gao Z."/>
            <person name="Pan H."/>
            <person name="Jian J."/>
            <person name="Tian Y."/>
            <person name="Yue Z."/>
            <person name="Xu Y."/>
        </authorList>
    </citation>
    <scope>NUCLEOTIDE SEQUENCE [LARGE SCALE GENOMIC DNA]</scope>
    <source>
        <strain evidence="3">cv. Dabenzi</strain>
    </source>
</reference>
<dbReference type="Pfam" id="PF03767">
    <property type="entry name" value="Acid_phosphat_B"/>
    <property type="match status" value="1"/>
</dbReference>
<dbReference type="Proteomes" id="UP000233551">
    <property type="component" value="Unassembled WGS sequence"/>
</dbReference>
<dbReference type="Gene3D" id="3.40.50.1000">
    <property type="entry name" value="HAD superfamily/HAD-like"/>
    <property type="match status" value="1"/>
</dbReference>
<accession>A0A218WDD6</accession>
<reference evidence="1" key="2">
    <citation type="submission" date="2017-06" db="EMBL/GenBank/DDBJ databases">
        <title>The pomegranate genome and the genomics of punicalagin biosynthesis.</title>
        <authorList>
            <person name="Xu C."/>
        </authorList>
    </citation>
    <scope>NUCLEOTIDE SEQUENCE [LARGE SCALE GENOMIC DNA]</scope>
    <source>
        <tissue evidence="1">Fresh leaf</tissue>
    </source>
</reference>
<gene>
    <name evidence="1" type="ORF">CDL15_Pgr011999</name>
    <name evidence="2" type="ORF">CRG98_030829</name>
</gene>
<dbReference type="PANTHER" id="PTHR31284">
    <property type="entry name" value="ACID PHOSPHATASE-LIKE PROTEIN"/>
    <property type="match status" value="1"/>
</dbReference>
<dbReference type="EMBL" id="MTKT01004619">
    <property type="protein sequence ID" value="OWM70523.1"/>
    <property type="molecule type" value="Genomic_DNA"/>
</dbReference>
<protein>
    <submittedName>
        <fullName evidence="1">Uncharacterized protein</fullName>
    </submittedName>
</protein>
<dbReference type="InterPro" id="IPR005519">
    <property type="entry name" value="Acid_phosphat_B-like"/>
</dbReference>
<comment type="caution">
    <text evidence="1">The sequence shown here is derived from an EMBL/GenBank/DDBJ whole genome shotgun (WGS) entry which is preliminary data.</text>
</comment>
<evidence type="ECO:0000313" key="2">
    <source>
        <dbReference type="EMBL" id="PKI48787.1"/>
    </source>
</evidence>
<evidence type="ECO:0000313" key="4">
    <source>
        <dbReference type="Proteomes" id="UP000233551"/>
    </source>
</evidence>
<keyword evidence="4" id="KW-1185">Reference proteome</keyword>
<dbReference type="PANTHER" id="PTHR31284:SF24">
    <property type="entry name" value="ACID PHOSPHATASE"/>
    <property type="match status" value="1"/>
</dbReference>
<dbReference type="AlphaFoldDB" id="A0A218WDD6"/>
<proteinExistence type="predicted"/>
<evidence type="ECO:0000313" key="1">
    <source>
        <dbReference type="EMBL" id="OWM70523.1"/>
    </source>
</evidence>
<name>A0A218WDD6_PUNGR</name>
<dbReference type="STRING" id="22663.A0A218WDD6"/>
<organism evidence="1 3">
    <name type="scientific">Punica granatum</name>
    <name type="common">Pomegranate</name>
    <dbReference type="NCBI Taxonomy" id="22663"/>
    <lineage>
        <taxon>Eukaryota</taxon>
        <taxon>Viridiplantae</taxon>
        <taxon>Streptophyta</taxon>
        <taxon>Embryophyta</taxon>
        <taxon>Tracheophyta</taxon>
        <taxon>Spermatophyta</taxon>
        <taxon>Magnoliopsida</taxon>
        <taxon>eudicotyledons</taxon>
        <taxon>Gunneridae</taxon>
        <taxon>Pentapetalae</taxon>
        <taxon>rosids</taxon>
        <taxon>malvids</taxon>
        <taxon>Myrtales</taxon>
        <taxon>Lythraceae</taxon>
        <taxon>Punica</taxon>
    </lineage>
</organism>
<dbReference type="Proteomes" id="UP000197138">
    <property type="component" value="Unassembled WGS sequence"/>
</dbReference>
<evidence type="ECO:0000313" key="3">
    <source>
        <dbReference type="Proteomes" id="UP000197138"/>
    </source>
</evidence>
<sequence>MVPEECISYIGKYMTSMQYRVDSEMAIKECAVYLSTSCSIETDAWISDCSLLQEASIRVTLPSVLLLHFLLQVLITRSQYSMGEKLNLTSLEEWMKKAKASAMEHSLKLFNEIKGEGSRSSWCLRDGNISDRPPSTTSSLPAFTAGQPHTEVPPPTLVMLMGPDDELKGVQDYKAEARNQLVNEKGYRIWGILGNHFRSIEGLLKAKRIFKLPNPLYYIY</sequence>
<reference evidence="2 4" key="3">
    <citation type="submission" date="2017-11" db="EMBL/GenBank/DDBJ databases">
        <title>De-novo sequencing of pomegranate (Punica granatum L.) genome.</title>
        <authorList>
            <person name="Akparov Z."/>
            <person name="Amiraslanov A."/>
            <person name="Hajiyeva S."/>
            <person name="Abbasov M."/>
            <person name="Kaur K."/>
            <person name="Hamwieh A."/>
            <person name="Solovyev V."/>
            <person name="Salamov A."/>
            <person name="Braich B."/>
            <person name="Kosarev P."/>
            <person name="Mahmoud A."/>
            <person name="Hajiyev E."/>
            <person name="Babayeva S."/>
            <person name="Izzatullayeva V."/>
            <person name="Mammadov A."/>
            <person name="Mammadov A."/>
            <person name="Sharifova S."/>
            <person name="Ojaghi J."/>
            <person name="Eynullazada K."/>
            <person name="Bayramov B."/>
            <person name="Abdulazimova A."/>
            <person name="Shahmuradov I."/>
        </authorList>
    </citation>
    <scope>NUCLEOTIDE SEQUENCE [LARGE SCALE GENOMIC DNA]</scope>
    <source>
        <strain evidence="2">AG2017</strain>
        <strain evidence="4">cv. AG2017</strain>
        <tissue evidence="2">Leaf</tissue>
    </source>
</reference>